<sequence length="457" mass="48649">MRCRDAYGYELTTGPLAADAYVGGIRDLLRLRTGAADRIASSIALDPTFAVGHAALALLGHEMCVEVDIAARLADARLHAARATERERSHVHAIERHLLGDPAPLVHHLASYPRDALLLSVAMPTIAFAGVTDVPEQAWRIVEDAAPAYGDDPWITGLMAFVRQEQRRFDEAMDLSCRSLAAEPSGGHAAHARAHAHYETGDHAAGLAWMDGWIDGDGAATDSLTHFSWHAALHELSIGDLAAVRARYDGQLQPRQAVGCRALVDSGSLLFRWAITPDATDVPSIEEVVAVTGRDVLERPGTAFLGMHAAVALLASDDRVGLRNLAAWCAQHPGATHREVVAPLATALGLLAAGRCSAAADRLAALGASTWRLGGSDAQREIVEEARIAALLRAGRYDEARQVLDARLDRREAPRDRSWRRSAAAQAARILSPSTLISTFASADGAGPPSTAPVVAE</sequence>
<protein>
    <recommendedName>
        <fullName evidence="2">Tetratricopeptide repeat protein 38</fullName>
    </recommendedName>
</protein>
<reference evidence="5 6" key="1">
    <citation type="submission" date="2020-07" db="EMBL/GenBank/DDBJ databases">
        <title>Sequencing the genomes of 1000 actinobacteria strains.</title>
        <authorList>
            <person name="Klenk H.-P."/>
        </authorList>
    </citation>
    <scope>NUCLEOTIDE SEQUENCE [LARGE SCALE GENOMIC DNA]</scope>
    <source>
        <strain evidence="5 6">DSM 19082</strain>
    </source>
</reference>
<dbReference type="InterPro" id="IPR011990">
    <property type="entry name" value="TPR-like_helical_dom_sf"/>
</dbReference>
<name>A0A852RA48_9ACTN</name>
<gene>
    <name evidence="5" type="ORF">BJ958_001483</name>
</gene>
<evidence type="ECO:0000256" key="3">
    <source>
        <dbReference type="ARBA" id="ARBA00022737"/>
    </source>
</evidence>
<keyword evidence="6" id="KW-1185">Reference proteome</keyword>
<dbReference type="PANTHER" id="PTHR16263:SF4">
    <property type="entry name" value="TETRATRICOPEPTIDE REPEAT PROTEIN 38"/>
    <property type="match status" value="1"/>
</dbReference>
<accession>A0A852RA48</accession>
<organism evidence="5 6">
    <name type="scientific">Nocardioides kongjuensis</name>
    <dbReference type="NCBI Taxonomy" id="349522"/>
    <lineage>
        <taxon>Bacteria</taxon>
        <taxon>Bacillati</taxon>
        <taxon>Actinomycetota</taxon>
        <taxon>Actinomycetes</taxon>
        <taxon>Propionibacteriales</taxon>
        <taxon>Nocardioidaceae</taxon>
        <taxon>Nocardioides</taxon>
    </lineage>
</organism>
<comment type="caution">
    <text evidence="5">The sequence shown here is derived from an EMBL/GenBank/DDBJ whole genome shotgun (WGS) entry which is preliminary data.</text>
</comment>
<comment type="similarity">
    <text evidence="1">Belongs to the TTC38 family.</text>
</comment>
<keyword evidence="3" id="KW-0677">Repeat</keyword>
<dbReference type="Proteomes" id="UP000582231">
    <property type="component" value="Unassembled WGS sequence"/>
</dbReference>
<evidence type="ECO:0000256" key="2">
    <source>
        <dbReference type="ARBA" id="ARBA00019992"/>
    </source>
</evidence>
<proteinExistence type="inferred from homology"/>
<evidence type="ECO:0000313" key="5">
    <source>
        <dbReference type="EMBL" id="NYD29937.1"/>
    </source>
</evidence>
<dbReference type="RefSeq" id="WP_179726258.1">
    <property type="nucleotide sequence ID" value="NZ_BAABEF010000001.1"/>
</dbReference>
<dbReference type="SUPFAM" id="SSF48452">
    <property type="entry name" value="TPR-like"/>
    <property type="match status" value="1"/>
</dbReference>
<dbReference type="PANTHER" id="PTHR16263">
    <property type="entry name" value="TETRATRICOPEPTIDE REPEAT PROTEIN 38"/>
    <property type="match status" value="1"/>
</dbReference>
<dbReference type="EMBL" id="JACCBF010000001">
    <property type="protein sequence ID" value="NYD29937.1"/>
    <property type="molecule type" value="Genomic_DNA"/>
</dbReference>
<evidence type="ECO:0000313" key="6">
    <source>
        <dbReference type="Proteomes" id="UP000582231"/>
    </source>
</evidence>
<evidence type="ECO:0000256" key="4">
    <source>
        <dbReference type="ARBA" id="ARBA00022803"/>
    </source>
</evidence>
<dbReference type="AlphaFoldDB" id="A0A852RA48"/>
<keyword evidence="4" id="KW-0802">TPR repeat</keyword>
<evidence type="ECO:0000256" key="1">
    <source>
        <dbReference type="ARBA" id="ARBA00005857"/>
    </source>
</evidence>
<dbReference type="InterPro" id="IPR033891">
    <property type="entry name" value="TTC38"/>
</dbReference>